<dbReference type="NCBIfam" id="TIGR00388">
    <property type="entry name" value="glyQ"/>
    <property type="match status" value="1"/>
</dbReference>
<keyword evidence="4 9" id="KW-0547">Nucleotide-binding</keyword>
<dbReference type="KEGG" id="bva:BVAF_019"/>
<dbReference type="EMBL" id="CP002189">
    <property type="protein sequence ID" value="ADV33433.1"/>
    <property type="molecule type" value="Genomic_DNA"/>
</dbReference>
<evidence type="ECO:0000256" key="3">
    <source>
        <dbReference type="ARBA" id="ARBA00022598"/>
    </source>
</evidence>
<evidence type="ECO:0000256" key="5">
    <source>
        <dbReference type="ARBA" id="ARBA00022840"/>
    </source>
</evidence>
<dbReference type="SUPFAM" id="SSF55681">
    <property type="entry name" value="Class II aaRS and biotin synthetases"/>
    <property type="match status" value="1"/>
</dbReference>
<dbReference type="InterPro" id="IPR002310">
    <property type="entry name" value="Gly-tRNA_ligase_asu"/>
</dbReference>
<keyword evidence="5 9" id="KW-0067">ATP-binding</keyword>
<dbReference type="PRINTS" id="PR01044">
    <property type="entry name" value="TRNASYNTHGA"/>
</dbReference>
<dbReference type="GO" id="GO:0006426">
    <property type="term" value="P:glycyl-tRNA aminoacylation"/>
    <property type="evidence" value="ECO:0007669"/>
    <property type="project" value="UniProtKB-UniRule"/>
</dbReference>
<dbReference type="GO" id="GO:0005829">
    <property type="term" value="C:cytosol"/>
    <property type="evidence" value="ECO:0007669"/>
    <property type="project" value="TreeGrafter"/>
</dbReference>
<dbReference type="InterPro" id="IPR045864">
    <property type="entry name" value="aa-tRNA-synth_II/BPL/LPL"/>
</dbReference>
<evidence type="ECO:0000256" key="4">
    <source>
        <dbReference type="ARBA" id="ARBA00022741"/>
    </source>
</evidence>
<keyword evidence="9" id="KW-0963">Cytoplasm</keyword>
<dbReference type="HOGENOM" id="CLU_057066_1_0_6"/>
<evidence type="ECO:0000313" key="10">
    <source>
        <dbReference type="EMBL" id="ADV33433.1"/>
    </source>
</evidence>
<keyword evidence="11" id="KW-1185">Reference proteome</keyword>
<dbReference type="AlphaFoldDB" id="E8Q5W4"/>
<dbReference type="PROSITE" id="PS50861">
    <property type="entry name" value="AA_TRNA_LIGASE_II_GLYAB"/>
    <property type="match status" value="1"/>
</dbReference>
<dbReference type="NCBIfam" id="NF006827">
    <property type="entry name" value="PRK09348.1"/>
    <property type="match status" value="1"/>
</dbReference>
<comment type="subunit">
    <text evidence="2 9">Tetramer of two alpha and two beta subunits.</text>
</comment>
<dbReference type="Proteomes" id="UP000007464">
    <property type="component" value="Chromosome"/>
</dbReference>
<reference evidence="10 11" key="1">
    <citation type="journal article" date="2010" name="BMC Genomics">
        <title>Unprecedented loss of ammonia assimilation capability in a urease-encoding bacterial mutualist.</title>
        <authorList>
            <person name="Williams L.E."/>
            <person name="Wernegreen J.J."/>
        </authorList>
    </citation>
    <scope>NUCLEOTIDE SEQUENCE [LARGE SCALE GENOMIC DNA]</scope>
    <source>
        <strain evidence="10 11">BVAF</strain>
    </source>
</reference>
<dbReference type="STRING" id="859654.BVAF_019"/>
<dbReference type="Gene3D" id="3.30.930.10">
    <property type="entry name" value="Bira Bifunctional Protein, Domain 2"/>
    <property type="match status" value="1"/>
</dbReference>
<dbReference type="RefSeq" id="WP_013516358.1">
    <property type="nucleotide sequence ID" value="NC_014909.2"/>
</dbReference>
<evidence type="ECO:0000256" key="8">
    <source>
        <dbReference type="ARBA" id="ARBA00047937"/>
    </source>
</evidence>
<evidence type="ECO:0000256" key="9">
    <source>
        <dbReference type="HAMAP-Rule" id="MF_00254"/>
    </source>
</evidence>
<gene>
    <name evidence="9 10" type="primary">glyQ</name>
    <name evidence="10" type="ordered locus">BVAF_019</name>
</gene>
<comment type="subcellular location">
    <subcellularLocation>
        <location evidence="9">Cytoplasm</location>
    </subcellularLocation>
</comment>
<keyword evidence="7 9" id="KW-0030">Aminoacyl-tRNA synthetase</keyword>
<protein>
    <recommendedName>
        <fullName evidence="9">Glycine--tRNA ligase alpha subunit</fullName>
        <ecNumber evidence="9">6.1.1.14</ecNumber>
    </recommendedName>
    <alternativeName>
        <fullName evidence="9">Glycyl-tRNA synthetase alpha subunit</fullName>
        <shortName evidence="9">GlyRS</shortName>
    </alternativeName>
</protein>
<dbReference type="GO" id="GO:0005524">
    <property type="term" value="F:ATP binding"/>
    <property type="evidence" value="ECO:0007669"/>
    <property type="project" value="UniProtKB-UniRule"/>
</dbReference>
<sequence length="312" mass="36511">MQQQYYDVNVKTIQDLIMDLEKFWIHNGCIIVPSLDMEIGAATSHPITFFKAIGPEPVAAAYVQASRRPADSRYAKNPSRLQKYYQFQVIIKPSPENMSQLYLNSLKAIGISESENDIRFIEDNWENPTLGAYGLGWEVWLNGMEITQLTYFQRMGGLECFPITGEITYGLERLALFLQDMDNIYDLIWGNTITGDITYKDLYYQNELEQSSYNFKYVNVSYLFQNFNEYENEINYLLSLDEPLIVPSYELILKLIHIFNLLDARKVISVTERKNYILRIQRLSHMVAEMYYFFRKKIGFPLCANKTNNIIE</sequence>
<comment type="catalytic activity">
    <reaction evidence="8 9">
        <text>tRNA(Gly) + glycine + ATP = glycyl-tRNA(Gly) + AMP + diphosphate</text>
        <dbReference type="Rhea" id="RHEA:16013"/>
        <dbReference type="Rhea" id="RHEA-COMP:9664"/>
        <dbReference type="Rhea" id="RHEA-COMP:9683"/>
        <dbReference type="ChEBI" id="CHEBI:30616"/>
        <dbReference type="ChEBI" id="CHEBI:33019"/>
        <dbReference type="ChEBI" id="CHEBI:57305"/>
        <dbReference type="ChEBI" id="CHEBI:78442"/>
        <dbReference type="ChEBI" id="CHEBI:78522"/>
        <dbReference type="ChEBI" id="CHEBI:456215"/>
        <dbReference type="EC" id="6.1.1.14"/>
    </reaction>
</comment>
<keyword evidence="3 9" id="KW-0436">Ligase</keyword>
<evidence type="ECO:0000256" key="7">
    <source>
        <dbReference type="ARBA" id="ARBA00023146"/>
    </source>
</evidence>
<accession>E8Q5W4</accession>
<dbReference type="FunFam" id="3.30.930.10:FF:000006">
    <property type="entry name" value="Glycine--tRNA ligase alpha subunit"/>
    <property type="match status" value="1"/>
</dbReference>
<evidence type="ECO:0000256" key="6">
    <source>
        <dbReference type="ARBA" id="ARBA00022917"/>
    </source>
</evidence>
<dbReference type="EC" id="6.1.1.14" evidence="9"/>
<dbReference type="OrthoDB" id="9802183at2"/>
<proteinExistence type="inferred from homology"/>
<dbReference type="Pfam" id="PF02091">
    <property type="entry name" value="tRNA-synt_2e"/>
    <property type="match status" value="1"/>
</dbReference>
<dbReference type="Gene3D" id="1.20.58.180">
    <property type="entry name" value="Class II aaRS and biotin synthetases, domain 2"/>
    <property type="match status" value="1"/>
</dbReference>
<comment type="similarity">
    <text evidence="1 9">Belongs to the class-II aminoacyl-tRNA synthetase family.</text>
</comment>
<dbReference type="HAMAP" id="MF_00254">
    <property type="entry name" value="Gly_tRNA_synth_alpha"/>
    <property type="match status" value="1"/>
</dbReference>
<dbReference type="PANTHER" id="PTHR30075:SF2">
    <property type="entry name" value="GLYCINE--TRNA LIGASE, CHLOROPLASTIC_MITOCHONDRIAL 2"/>
    <property type="match status" value="1"/>
</dbReference>
<evidence type="ECO:0000256" key="2">
    <source>
        <dbReference type="ARBA" id="ARBA00011209"/>
    </source>
</evidence>
<organism evidence="10 11">
    <name type="scientific">Blochmanniella vafra (strain BVAF)</name>
    <dbReference type="NCBI Taxonomy" id="859654"/>
    <lineage>
        <taxon>Bacteria</taxon>
        <taxon>Pseudomonadati</taxon>
        <taxon>Pseudomonadota</taxon>
        <taxon>Gammaproteobacteria</taxon>
        <taxon>Enterobacterales</taxon>
        <taxon>Enterobacteriaceae</taxon>
        <taxon>ant endosymbionts</taxon>
        <taxon>Candidatus Blochmanniella</taxon>
    </lineage>
</organism>
<keyword evidence="6 9" id="KW-0648">Protein biosynthesis</keyword>
<dbReference type="PANTHER" id="PTHR30075">
    <property type="entry name" value="GLYCYL-TRNA SYNTHETASE"/>
    <property type="match status" value="1"/>
</dbReference>
<dbReference type="GO" id="GO:0004820">
    <property type="term" value="F:glycine-tRNA ligase activity"/>
    <property type="evidence" value="ECO:0007669"/>
    <property type="project" value="UniProtKB-UniRule"/>
</dbReference>
<evidence type="ECO:0000256" key="1">
    <source>
        <dbReference type="ARBA" id="ARBA00008226"/>
    </source>
</evidence>
<evidence type="ECO:0000313" key="11">
    <source>
        <dbReference type="Proteomes" id="UP000007464"/>
    </source>
</evidence>
<name>E8Q5W4_BLOVB</name>
<dbReference type="InterPro" id="IPR006194">
    <property type="entry name" value="Gly-tRNA-synth_heterodimer"/>
</dbReference>